<evidence type="ECO:0000256" key="2">
    <source>
        <dbReference type="ARBA" id="ARBA00011900"/>
    </source>
</evidence>
<dbReference type="GO" id="GO:0032259">
    <property type="term" value="P:methylation"/>
    <property type="evidence" value="ECO:0007669"/>
    <property type="project" value="UniProtKB-KW"/>
</dbReference>
<dbReference type="InterPro" id="IPR022749">
    <property type="entry name" value="D12N6_MeTrfase_N"/>
</dbReference>
<dbReference type="Pfam" id="PF02384">
    <property type="entry name" value="N6_Mtase"/>
    <property type="match status" value="1"/>
</dbReference>
<feature type="domain" description="N6 adenine-specific DNA methyltransferase N-terminal" evidence="9">
    <location>
        <begin position="14"/>
        <end position="165"/>
    </location>
</feature>
<dbReference type="GO" id="GO:0009307">
    <property type="term" value="P:DNA restriction-modification system"/>
    <property type="evidence" value="ECO:0007669"/>
    <property type="project" value="UniProtKB-KW"/>
</dbReference>
<dbReference type="InterPro" id="IPR004546">
    <property type="entry name" value="Restrct_endonuc_T1M"/>
</dbReference>
<dbReference type="SUPFAM" id="SSF53335">
    <property type="entry name" value="S-adenosyl-L-methionine-dependent methyltransferases"/>
    <property type="match status" value="1"/>
</dbReference>
<evidence type="ECO:0000256" key="5">
    <source>
        <dbReference type="ARBA" id="ARBA00022691"/>
    </source>
</evidence>
<dbReference type="GO" id="GO:0008170">
    <property type="term" value="F:N-methyltransferase activity"/>
    <property type="evidence" value="ECO:0007669"/>
    <property type="project" value="InterPro"/>
</dbReference>
<keyword evidence="4 10" id="KW-0808">Transferase</keyword>
<evidence type="ECO:0000256" key="1">
    <source>
        <dbReference type="ARBA" id="ARBA00006594"/>
    </source>
</evidence>
<dbReference type="Pfam" id="PF12161">
    <property type="entry name" value="HsdM_N"/>
    <property type="match status" value="1"/>
</dbReference>
<evidence type="ECO:0000259" key="8">
    <source>
        <dbReference type="Pfam" id="PF02384"/>
    </source>
</evidence>
<feature type="domain" description="DNA methylase adenine-specific" evidence="8">
    <location>
        <begin position="178"/>
        <end position="483"/>
    </location>
</feature>
<dbReference type="InterPro" id="IPR029063">
    <property type="entry name" value="SAM-dependent_MTases_sf"/>
</dbReference>
<dbReference type="Proteomes" id="UP000280696">
    <property type="component" value="Unassembled WGS sequence"/>
</dbReference>
<keyword evidence="3 10" id="KW-0489">Methyltransferase</keyword>
<accession>A0A3A9AQY0</accession>
<evidence type="ECO:0000313" key="11">
    <source>
        <dbReference type="Proteomes" id="UP000280696"/>
    </source>
</evidence>
<dbReference type="InterPro" id="IPR038333">
    <property type="entry name" value="T1MK-like_N_sf"/>
</dbReference>
<keyword evidence="11" id="KW-1185">Reference proteome</keyword>
<dbReference type="Gene3D" id="1.20.1260.30">
    <property type="match status" value="1"/>
</dbReference>
<evidence type="ECO:0000259" key="9">
    <source>
        <dbReference type="Pfam" id="PF12161"/>
    </source>
</evidence>
<dbReference type="RefSeq" id="WP_120466799.1">
    <property type="nucleotide sequence ID" value="NZ_RAYQ01000002.1"/>
</dbReference>
<reference evidence="10 11" key="1">
    <citation type="submission" date="2018-09" db="EMBL/GenBank/DDBJ databases">
        <title>Murine metabolic-syndrome-specific gut microbial biobank.</title>
        <authorList>
            <person name="Liu C."/>
        </authorList>
    </citation>
    <scope>NUCLEOTIDE SEQUENCE [LARGE SCALE GENOMIC DNA]</scope>
    <source>
        <strain evidence="10 11">0.1xD8-82</strain>
    </source>
</reference>
<dbReference type="OrthoDB" id="9814572at2"/>
<evidence type="ECO:0000256" key="7">
    <source>
        <dbReference type="ARBA" id="ARBA00047942"/>
    </source>
</evidence>
<keyword evidence="6" id="KW-0680">Restriction system</keyword>
<dbReference type="EMBL" id="RAYQ01000002">
    <property type="protein sequence ID" value="RKI93757.1"/>
    <property type="molecule type" value="Genomic_DNA"/>
</dbReference>
<sequence length="517" mass="58801">MSDINEQKKLASELAAKLWAMANELRGTMEAYEFKNYILGLIFYKHLSDKTEAFLIEAFEHDEMTYEEAWEDEELKEELADDMLESLGFVLEPKYLFPNVIKMVNADTFTIDYMEEIIASITESTIGRDSEEDFKGLFEDMDLKSSKLGRELKQRGKLIGRILKQIDSISFEMGGTDVDILGTAYITLIGNFASTAGKKGGEFYTPTNMSKLVARLATVGLTDVLSAFDCACGSGSLLLQVGQFAKVRKYYGQEKVSSTYNLARMNMILHDIPYQNFNIINVDTLENDKEFEDEKFTVQVANPPYSTKWSADPKFMEDERYSPYGKLAPSSKADFAFVQHMIHHMDEGDSRIAVLLPHGVLFRGAAEEKIRKYIIKDLNYLDAVIGLPANCFQGTSIPVCCLVFKKERNGNSDNIFFIDASKEFVPGKAMNYINDEHIDKIVNAYTKREDIDKYCYKAYMDEIEKYDYNLNIPRYVDTFEEEEAVDIAANKQKLAELEAKEKVALDKVNSFLAELGL</sequence>
<comment type="caution">
    <text evidence="10">The sequence shown here is derived from an EMBL/GenBank/DDBJ whole genome shotgun (WGS) entry which is preliminary data.</text>
</comment>
<dbReference type="NCBIfam" id="TIGR00497">
    <property type="entry name" value="hsdM"/>
    <property type="match status" value="1"/>
</dbReference>
<evidence type="ECO:0000313" key="10">
    <source>
        <dbReference type="EMBL" id="RKI93757.1"/>
    </source>
</evidence>
<dbReference type="InterPro" id="IPR003356">
    <property type="entry name" value="DNA_methylase_A-5"/>
</dbReference>
<dbReference type="InterPro" id="IPR051537">
    <property type="entry name" value="DNA_Adenine_Mtase"/>
</dbReference>
<evidence type="ECO:0000256" key="3">
    <source>
        <dbReference type="ARBA" id="ARBA00022603"/>
    </source>
</evidence>
<dbReference type="PANTHER" id="PTHR42933">
    <property type="entry name" value="SLR6095 PROTEIN"/>
    <property type="match status" value="1"/>
</dbReference>
<comment type="similarity">
    <text evidence="1">Belongs to the N(4)/N(6)-methyltransferase family.</text>
</comment>
<proteinExistence type="inferred from homology"/>
<name>A0A3A9AQY0_9FIRM</name>
<dbReference type="GO" id="GO:0003677">
    <property type="term" value="F:DNA binding"/>
    <property type="evidence" value="ECO:0007669"/>
    <property type="project" value="InterPro"/>
</dbReference>
<keyword evidence="5" id="KW-0949">S-adenosyl-L-methionine</keyword>
<dbReference type="PANTHER" id="PTHR42933:SF1">
    <property type="entry name" value="SITE-SPECIFIC DNA-METHYLTRANSFERASE (ADENINE-SPECIFIC)"/>
    <property type="match status" value="1"/>
</dbReference>
<dbReference type="Gene3D" id="3.40.50.150">
    <property type="entry name" value="Vaccinia Virus protein VP39"/>
    <property type="match status" value="1"/>
</dbReference>
<evidence type="ECO:0000256" key="6">
    <source>
        <dbReference type="ARBA" id="ARBA00022747"/>
    </source>
</evidence>
<dbReference type="GO" id="GO:0009007">
    <property type="term" value="F:site-specific DNA-methyltransferase (adenine-specific) activity"/>
    <property type="evidence" value="ECO:0007669"/>
    <property type="project" value="UniProtKB-EC"/>
</dbReference>
<gene>
    <name evidence="10" type="ORF">D7V94_03575</name>
</gene>
<dbReference type="AlphaFoldDB" id="A0A3A9AQY0"/>
<protein>
    <recommendedName>
        <fullName evidence="2">site-specific DNA-methyltransferase (adenine-specific)</fullName>
        <ecNumber evidence="2">2.1.1.72</ecNumber>
    </recommendedName>
</protein>
<organism evidence="10 11">
    <name type="scientific">Parablautia intestinalis</name>
    <dbReference type="NCBI Taxonomy" id="2320100"/>
    <lineage>
        <taxon>Bacteria</taxon>
        <taxon>Bacillati</taxon>
        <taxon>Bacillota</taxon>
        <taxon>Clostridia</taxon>
        <taxon>Lachnospirales</taxon>
        <taxon>Lachnospiraceae</taxon>
        <taxon>Parablautia</taxon>
    </lineage>
</organism>
<dbReference type="EC" id="2.1.1.72" evidence="2"/>
<evidence type="ECO:0000256" key="4">
    <source>
        <dbReference type="ARBA" id="ARBA00022679"/>
    </source>
</evidence>
<dbReference type="PRINTS" id="PR00507">
    <property type="entry name" value="N12N6MTFRASE"/>
</dbReference>
<comment type="catalytic activity">
    <reaction evidence="7">
        <text>a 2'-deoxyadenosine in DNA + S-adenosyl-L-methionine = an N(6)-methyl-2'-deoxyadenosine in DNA + S-adenosyl-L-homocysteine + H(+)</text>
        <dbReference type="Rhea" id="RHEA:15197"/>
        <dbReference type="Rhea" id="RHEA-COMP:12418"/>
        <dbReference type="Rhea" id="RHEA-COMP:12419"/>
        <dbReference type="ChEBI" id="CHEBI:15378"/>
        <dbReference type="ChEBI" id="CHEBI:57856"/>
        <dbReference type="ChEBI" id="CHEBI:59789"/>
        <dbReference type="ChEBI" id="CHEBI:90615"/>
        <dbReference type="ChEBI" id="CHEBI:90616"/>
        <dbReference type="EC" id="2.1.1.72"/>
    </reaction>
</comment>